<proteinExistence type="predicted"/>
<dbReference type="KEGG" id="bpro:PMF13cell1_00736"/>
<dbReference type="AlphaFoldDB" id="A0A4P6LTM2"/>
<reference evidence="1 2" key="1">
    <citation type="submission" date="2019-01" db="EMBL/GenBank/DDBJ databases">
        <title>PMF-metabolizing Aryl O-demethylase.</title>
        <authorList>
            <person name="Kim M."/>
        </authorList>
    </citation>
    <scope>NUCLEOTIDE SEQUENCE [LARGE SCALE GENOMIC DNA]</scope>
    <source>
        <strain evidence="1 2">PMF1</strain>
    </source>
</reference>
<evidence type="ECO:0000313" key="1">
    <source>
        <dbReference type="EMBL" id="QBE95222.1"/>
    </source>
</evidence>
<organism evidence="1 2">
    <name type="scientific">Blautia producta</name>
    <dbReference type="NCBI Taxonomy" id="33035"/>
    <lineage>
        <taxon>Bacteria</taxon>
        <taxon>Bacillati</taxon>
        <taxon>Bacillota</taxon>
        <taxon>Clostridia</taxon>
        <taxon>Lachnospirales</taxon>
        <taxon>Lachnospiraceae</taxon>
        <taxon>Blautia</taxon>
    </lineage>
</organism>
<sequence length="235" mass="26483">MITVEYNDVASESIPGLFVTKFPVVTLGEKRVTEFTLAGRDGNVYVDDGVYNPTIIKCEFGCLGTVDDLQTIVDKCLEWLESEGNMRLRISNRPGHFYVVSKSSITDIAQEMLQYTLITAEFTCHPFKYVDGSYNFQEISNDGIYNMYSMSHPLYRIHGEGRCVLNVNGKEFIAQVGQNLIIDTGLKLSYREDGTLNNIGVTGDYEDLYICRGYNEIAITSGFTLQIAPMWRVRG</sequence>
<dbReference type="Proteomes" id="UP000289794">
    <property type="component" value="Chromosome"/>
</dbReference>
<evidence type="ECO:0008006" key="3">
    <source>
        <dbReference type="Google" id="ProtNLM"/>
    </source>
</evidence>
<dbReference type="RefSeq" id="WP_130179836.1">
    <property type="nucleotide sequence ID" value="NZ_CP035945.1"/>
</dbReference>
<protein>
    <recommendedName>
        <fullName evidence="3">Phage tail protein</fullName>
    </recommendedName>
</protein>
<gene>
    <name evidence="1" type="ORF">PMF13cell1_00736</name>
</gene>
<name>A0A4P6LTM2_9FIRM</name>
<dbReference type="EMBL" id="CP035945">
    <property type="protein sequence ID" value="QBE95222.1"/>
    <property type="molecule type" value="Genomic_DNA"/>
</dbReference>
<dbReference type="Gene3D" id="2.40.30.200">
    <property type="match status" value="1"/>
</dbReference>
<accession>A0A4P6LTM2</accession>
<evidence type="ECO:0000313" key="2">
    <source>
        <dbReference type="Proteomes" id="UP000289794"/>
    </source>
</evidence>